<proteinExistence type="predicted"/>
<comment type="caution">
    <text evidence="1">The sequence shown here is derived from an EMBL/GenBank/DDBJ whole genome shotgun (WGS) entry which is preliminary data.</text>
</comment>
<organism evidence="1 2">
    <name type="scientific">Eumeta variegata</name>
    <name type="common">Bagworm moth</name>
    <name type="synonym">Eumeta japonica</name>
    <dbReference type="NCBI Taxonomy" id="151549"/>
    <lineage>
        <taxon>Eukaryota</taxon>
        <taxon>Metazoa</taxon>
        <taxon>Ecdysozoa</taxon>
        <taxon>Arthropoda</taxon>
        <taxon>Hexapoda</taxon>
        <taxon>Insecta</taxon>
        <taxon>Pterygota</taxon>
        <taxon>Neoptera</taxon>
        <taxon>Endopterygota</taxon>
        <taxon>Lepidoptera</taxon>
        <taxon>Glossata</taxon>
        <taxon>Ditrysia</taxon>
        <taxon>Tineoidea</taxon>
        <taxon>Psychidae</taxon>
        <taxon>Oiketicinae</taxon>
        <taxon>Eumeta</taxon>
    </lineage>
</organism>
<name>A0A4C1UNJ9_EUMVA</name>
<dbReference type="Proteomes" id="UP000299102">
    <property type="component" value="Unassembled WGS sequence"/>
</dbReference>
<protein>
    <submittedName>
        <fullName evidence="1">Uncharacterized protein</fullName>
    </submittedName>
</protein>
<keyword evidence="2" id="KW-1185">Reference proteome</keyword>
<dbReference type="OrthoDB" id="425681at2759"/>
<accession>A0A4C1UNJ9</accession>
<evidence type="ECO:0000313" key="1">
    <source>
        <dbReference type="EMBL" id="GBP27909.1"/>
    </source>
</evidence>
<evidence type="ECO:0000313" key="2">
    <source>
        <dbReference type="Proteomes" id="UP000299102"/>
    </source>
</evidence>
<dbReference type="AlphaFoldDB" id="A0A4C1UNJ9"/>
<dbReference type="EMBL" id="BGZK01000200">
    <property type="protein sequence ID" value="GBP27909.1"/>
    <property type="molecule type" value="Genomic_DNA"/>
</dbReference>
<sequence length="108" mass="12318">MGRKNESRINAVEIQCLRNTCGVYLKDKRRNSDVRERYGLKKGVVTRVKKAILQWNCKNIVAVQERSNLHTARTCAAISRVIFAAIDSISARALFVVEERRSLRTNAN</sequence>
<gene>
    <name evidence="1" type="ORF">EVAR_14100_1</name>
</gene>
<reference evidence="1 2" key="1">
    <citation type="journal article" date="2019" name="Commun. Biol.">
        <title>The bagworm genome reveals a unique fibroin gene that provides high tensile strength.</title>
        <authorList>
            <person name="Kono N."/>
            <person name="Nakamura H."/>
            <person name="Ohtoshi R."/>
            <person name="Tomita M."/>
            <person name="Numata K."/>
            <person name="Arakawa K."/>
        </authorList>
    </citation>
    <scope>NUCLEOTIDE SEQUENCE [LARGE SCALE GENOMIC DNA]</scope>
</reference>